<evidence type="ECO:0000313" key="3">
    <source>
        <dbReference type="Proteomes" id="UP000007259"/>
    </source>
</evidence>
<keyword evidence="3" id="KW-1185">Reference proteome</keyword>
<reference evidence="2 3" key="1">
    <citation type="journal article" date="2011" name="Genome Res.">
        <title>Chromosome and gene copy number variation allow major structural change between species and strains of Leishmania.</title>
        <authorList>
            <person name="Rogers M.B."/>
            <person name="Hilley J.D."/>
            <person name="Dickens N.J."/>
            <person name="Wilkes J."/>
            <person name="Bates P.A."/>
            <person name="Depledge D.P."/>
            <person name="Harris D."/>
            <person name="Her Y."/>
            <person name="Herzyk P."/>
            <person name="Imamura H."/>
            <person name="Otto T.D."/>
            <person name="Sanders M."/>
            <person name="Seeger K."/>
            <person name="Dujardin J.C."/>
            <person name="Berriman M."/>
            <person name="Smith D.F."/>
            <person name="Hertz-Fowler C."/>
            <person name="Mottram J.C."/>
        </authorList>
    </citation>
    <scope>NUCLEOTIDE SEQUENCE [LARGE SCALE GENOMIC DNA]</scope>
    <source>
        <strain evidence="2 3">MHOM/GT/2001/U1103</strain>
    </source>
</reference>
<gene>
    <name evidence="2" type="ORF">LMXM_34_2770</name>
</gene>
<proteinExistence type="predicted"/>
<feature type="region of interest" description="Disordered" evidence="1">
    <location>
        <begin position="436"/>
        <end position="464"/>
    </location>
</feature>
<dbReference type="PhylomeDB" id="E9B6F6"/>
<feature type="region of interest" description="Disordered" evidence="1">
    <location>
        <begin position="910"/>
        <end position="930"/>
    </location>
</feature>
<organism evidence="2 3">
    <name type="scientific">Leishmania mexicana (strain MHOM/GT/2001/U1103)</name>
    <dbReference type="NCBI Taxonomy" id="929439"/>
    <lineage>
        <taxon>Eukaryota</taxon>
        <taxon>Discoba</taxon>
        <taxon>Euglenozoa</taxon>
        <taxon>Kinetoplastea</taxon>
        <taxon>Metakinetoplastina</taxon>
        <taxon>Trypanosomatida</taxon>
        <taxon>Trypanosomatidae</taxon>
        <taxon>Leishmaniinae</taxon>
        <taxon>Leishmania</taxon>
    </lineage>
</organism>
<dbReference type="RefSeq" id="XP_003879273.1">
    <property type="nucleotide sequence ID" value="XM_003879224.1"/>
</dbReference>
<evidence type="ECO:0000256" key="1">
    <source>
        <dbReference type="SAM" id="MobiDB-lite"/>
    </source>
</evidence>
<dbReference type="EMBL" id="FR799587">
    <property type="protein sequence ID" value="CBZ30828.1"/>
    <property type="molecule type" value="Genomic_DNA"/>
</dbReference>
<accession>E9B6F6</accession>
<dbReference type="Proteomes" id="UP000007259">
    <property type="component" value="Chromosome 34"/>
</dbReference>
<evidence type="ECO:0000313" key="2">
    <source>
        <dbReference type="EMBL" id="CBZ30828.1"/>
    </source>
</evidence>
<dbReference type="VEuPathDB" id="TriTrypDB:LmxM.34.2770"/>
<protein>
    <submittedName>
        <fullName evidence="2">Uncharacterized protein</fullName>
    </submittedName>
</protein>
<feature type="compositionally biased region" description="Basic and acidic residues" evidence="1">
    <location>
        <begin position="910"/>
        <end position="921"/>
    </location>
</feature>
<dbReference type="InterPro" id="IPR000048">
    <property type="entry name" value="IQ_motif_EF-hand-BS"/>
</dbReference>
<dbReference type="OrthoDB" id="241982at2759"/>
<dbReference type="SMART" id="SM00015">
    <property type="entry name" value="IQ"/>
    <property type="match status" value="1"/>
</dbReference>
<dbReference type="OMA" id="RWDDKHY"/>
<sequence>MTGTAAEAAIYMDHHLGDKVRLTLENCLKDKPCDPIRFFAHSLRQLALQDPTSNQEPVRGGAQGEQLQAEPLKHLQLTPPPSVRLENGIKYELRPLAHDFRRASGMPPAAEATAQASVFPAVQYREAISSYEVASCLRQLHMINPVAPLLLFIECPAPTASAFFYQGVAYRCGSATGKLANQTTPPFITTLQDALGAEKVSDFDTEIRAAAAEAAAAVQVNFLPSLQGDYLSTFDTLDGALKRATQATVASTADSPTNPPRWTLPSVLFVSYKPESAHLTYARLLASYGPLHEAAQRASLQAYRAAQLRRKRTYTFGYAREYWAKVQQQRHASPGAPRTVNAVAKCSSSVDSKTRSNQPTGPLSLGDSAMPTTAAENSPAAKPVKRGLLTYSAAQQAEDDVFLVVVRRLEHAAATLIQSIYRGYRRRRSYMKAREALHSSSSAVGTNSPLKTSRKGARMAQPPEDPILPPLLRACLERLFREGDAFGSLWGDYATSPAPESRRCWIYRPVQHREGGGDTEQSGNGCATGEHVREGWVQEELLLPPLRATQPRLHLNLFRRLKDYLALAQCASLDENVQLLMDSPGMSVLQRRAYDGIKSVCLNLFHVAYAELRQRHPKGIPTSFSAYMRQMHGPVLGWLSTPHKCSLILRTVQTTATNAVQDAQQDSIRRRGVSSSHSATERSMSCVVRDQLAANEAFLIAPHSLSASGAALPAAKLAVPTVLGVAPQLYISQQPLLPRKEWVQEVTLMLQSARDRTADAPSPFVEWMTTASFPLCCVDGTPVGAVPRLDTQQVEGVPPYDSFVPRLGGDTLQLADMRAAEGATAGDSVTSASLAVQAAAAVQEWMQGDLARAADAGLKHHIQESLSTVSGMLYYRTRVRKGGTATDAFTTVPSSATLVREVLRQTHRDSAVDPCEARTGHEGSTSHSELHRGVCASANPLHPSVQSSEECEPVMGVVAQENSSAAWRSCSRTSSIVTASHTSVGALDSSRTTTAHASINARPEVRSLAVMSNVELEASGELAEHVLHVLTADDVAEEVSTALPGSPFKHTRISMRFFAGPTALEQLDRFLDRVAAALQKETHSPSLVMAMDLPSQAFYALAAALLAFRLHDMREIPVRPHEKSRAVPEGSPGSQLGGAPCDAHVSFLSAFHIVLEAALPTPSGSRTATQCTTVQVAVQHVSHVINCAPLPQLNLLALLSSAVQEAEAAIEPSHAIVRATQLAEQYALLVLLDYYLWSPQSSFTAAEPSLGSQSAMVRMVGNCAFAAFVSRVPAALEWMAHVDPWKISSPDPLHLRYSNALRRWDDKHYVCFGAF</sequence>
<feature type="region of interest" description="Disordered" evidence="1">
    <location>
        <begin position="346"/>
        <end position="381"/>
    </location>
</feature>
<feature type="compositionally biased region" description="Polar residues" evidence="1">
    <location>
        <begin position="438"/>
        <end position="451"/>
    </location>
</feature>
<feature type="compositionally biased region" description="Polar residues" evidence="1">
    <location>
        <begin position="346"/>
        <end position="361"/>
    </location>
</feature>
<dbReference type="GeneID" id="13450989"/>
<name>E9B6F6_LEIMU</name>
<dbReference type="PROSITE" id="PS50096">
    <property type="entry name" value="IQ"/>
    <property type="match status" value="1"/>
</dbReference>
<dbReference type="KEGG" id="lmi:LMXM_34_2770"/>